<evidence type="ECO:0000313" key="2">
    <source>
        <dbReference type="Proteomes" id="UP001595797"/>
    </source>
</evidence>
<comment type="caution">
    <text evidence="1">The sequence shown here is derived from an EMBL/GenBank/DDBJ whole genome shotgun (WGS) entry which is preliminary data.</text>
</comment>
<accession>A0ABV9TNB2</accession>
<keyword evidence="2" id="KW-1185">Reference proteome</keyword>
<sequence length="65" mass="7428">MAHAEVSAEVEGHPGEVTVVYVGHPHGQTERYLEVIAVHRPPRDLVIFHAMELTDLYRYLLYEGE</sequence>
<gene>
    <name evidence="1" type="ORF">ACFPCS_15175</name>
</gene>
<dbReference type="RefSeq" id="WP_277552044.1">
    <property type="nucleotide sequence ID" value="NZ_JARAMH010000018.1"/>
</dbReference>
<protein>
    <submittedName>
        <fullName evidence="1">Uncharacterized protein</fullName>
    </submittedName>
</protein>
<evidence type="ECO:0000313" key="1">
    <source>
        <dbReference type="EMBL" id="MFC4904911.1"/>
    </source>
</evidence>
<dbReference type="EMBL" id="JBHSIW010000022">
    <property type="protein sequence ID" value="MFC4904911.1"/>
    <property type="molecule type" value="Genomic_DNA"/>
</dbReference>
<reference evidence="2" key="1">
    <citation type="journal article" date="2019" name="Int. J. Syst. Evol. Microbiol.">
        <title>The Global Catalogue of Microorganisms (GCM) 10K type strain sequencing project: providing services to taxonomists for standard genome sequencing and annotation.</title>
        <authorList>
            <consortium name="The Broad Institute Genomics Platform"/>
            <consortium name="The Broad Institute Genome Sequencing Center for Infectious Disease"/>
            <person name="Wu L."/>
            <person name="Ma J."/>
        </authorList>
    </citation>
    <scope>NUCLEOTIDE SEQUENCE [LARGE SCALE GENOMIC DNA]</scope>
    <source>
        <strain evidence="2">CGMCC 4.6946</strain>
    </source>
</reference>
<dbReference type="Proteomes" id="UP001595797">
    <property type="component" value="Unassembled WGS sequence"/>
</dbReference>
<name>A0ABV9TNB2_9MICC</name>
<proteinExistence type="predicted"/>
<organism evidence="1 2">
    <name type="scientific">Kocuria oceani</name>
    <dbReference type="NCBI Taxonomy" id="988827"/>
    <lineage>
        <taxon>Bacteria</taxon>
        <taxon>Bacillati</taxon>
        <taxon>Actinomycetota</taxon>
        <taxon>Actinomycetes</taxon>
        <taxon>Micrococcales</taxon>
        <taxon>Micrococcaceae</taxon>
        <taxon>Kocuria</taxon>
    </lineage>
</organism>